<keyword evidence="3" id="KW-0548">Nucleotidyltransferase</keyword>
<gene>
    <name evidence="6" type="ORF">NQ314_013402</name>
</gene>
<evidence type="ECO:0000313" key="6">
    <source>
        <dbReference type="EMBL" id="KAJ8934361.1"/>
    </source>
</evidence>
<evidence type="ECO:0000313" key="7">
    <source>
        <dbReference type="Proteomes" id="UP001162156"/>
    </source>
</evidence>
<dbReference type="InterPro" id="IPR043502">
    <property type="entry name" value="DNA/RNA_pol_sf"/>
</dbReference>
<dbReference type="GO" id="GO:0003887">
    <property type="term" value="F:DNA-directed DNA polymerase activity"/>
    <property type="evidence" value="ECO:0007669"/>
    <property type="project" value="UniProtKB-KW"/>
</dbReference>
<comment type="caution">
    <text evidence="6">The sequence shown here is derived from an EMBL/GenBank/DDBJ whole genome shotgun (WGS) entry which is preliminary data.</text>
</comment>
<dbReference type="GO" id="GO:0042276">
    <property type="term" value="P:error-prone translesion synthesis"/>
    <property type="evidence" value="ECO:0007669"/>
    <property type="project" value="TreeGrafter"/>
</dbReference>
<dbReference type="Pfam" id="PF00136">
    <property type="entry name" value="DNA_pol_B"/>
    <property type="match status" value="1"/>
</dbReference>
<evidence type="ECO:0000256" key="1">
    <source>
        <dbReference type="ARBA" id="ARBA00012417"/>
    </source>
</evidence>
<protein>
    <recommendedName>
        <fullName evidence="1">DNA-directed DNA polymerase</fullName>
        <ecNumber evidence="1">2.7.7.7</ecNumber>
    </recommendedName>
</protein>
<dbReference type="InterPro" id="IPR023211">
    <property type="entry name" value="DNA_pol_palm_dom_sf"/>
</dbReference>
<evidence type="ECO:0000256" key="3">
    <source>
        <dbReference type="ARBA" id="ARBA00022695"/>
    </source>
</evidence>
<dbReference type="PANTHER" id="PTHR45812">
    <property type="entry name" value="DNA POLYMERASE ZETA CATALYTIC SUBUNIT"/>
    <property type="match status" value="1"/>
</dbReference>
<dbReference type="Proteomes" id="UP001162156">
    <property type="component" value="Unassembled WGS sequence"/>
</dbReference>
<dbReference type="InterPro" id="IPR006134">
    <property type="entry name" value="DNA-dir_DNA_pol_B_multi_dom"/>
</dbReference>
<dbReference type="GO" id="GO:0003677">
    <property type="term" value="F:DNA binding"/>
    <property type="evidence" value="ECO:0007669"/>
    <property type="project" value="InterPro"/>
</dbReference>
<dbReference type="InterPro" id="IPR042087">
    <property type="entry name" value="DNA_pol_B_thumb"/>
</dbReference>
<dbReference type="GO" id="GO:0000724">
    <property type="term" value="P:double-strand break repair via homologous recombination"/>
    <property type="evidence" value="ECO:0007669"/>
    <property type="project" value="TreeGrafter"/>
</dbReference>
<keyword evidence="7" id="KW-1185">Reference proteome</keyword>
<dbReference type="EMBL" id="JANEYF010003732">
    <property type="protein sequence ID" value="KAJ8934361.1"/>
    <property type="molecule type" value="Genomic_DNA"/>
</dbReference>
<evidence type="ECO:0000256" key="2">
    <source>
        <dbReference type="ARBA" id="ARBA00022679"/>
    </source>
</evidence>
<dbReference type="GO" id="GO:0005634">
    <property type="term" value="C:nucleus"/>
    <property type="evidence" value="ECO:0007669"/>
    <property type="project" value="TreeGrafter"/>
</dbReference>
<name>A0AAV8X612_9CUCU</name>
<dbReference type="AlphaFoldDB" id="A0AAV8X612"/>
<reference evidence="6" key="1">
    <citation type="journal article" date="2023" name="Insect Mol. Biol.">
        <title>Genome sequencing provides insights into the evolution of gene families encoding plant cell wall-degrading enzymes in longhorned beetles.</title>
        <authorList>
            <person name="Shin N.R."/>
            <person name="Okamura Y."/>
            <person name="Kirsch R."/>
            <person name="Pauchet Y."/>
        </authorList>
    </citation>
    <scope>NUCLEOTIDE SEQUENCE</scope>
    <source>
        <strain evidence="6">RBIC_L_NR</strain>
    </source>
</reference>
<evidence type="ECO:0000256" key="4">
    <source>
        <dbReference type="ARBA" id="ARBA00022932"/>
    </source>
</evidence>
<dbReference type="Gene3D" id="3.90.1600.10">
    <property type="entry name" value="Palm domain of DNA polymerase"/>
    <property type="match status" value="1"/>
</dbReference>
<dbReference type="EC" id="2.7.7.7" evidence="1"/>
<feature type="domain" description="DNA-directed DNA polymerase family B multifunctional" evidence="5">
    <location>
        <begin position="6"/>
        <end position="107"/>
    </location>
</feature>
<dbReference type="PANTHER" id="PTHR45812:SF1">
    <property type="entry name" value="DNA POLYMERASE ZETA CATALYTIC SUBUNIT"/>
    <property type="match status" value="1"/>
</dbReference>
<dbReference type="GO" id="GO:0016035">
    <property type="term" value="C:zeta DNA polymerase complex"/>
    <property type="evidence" value="ECO:0007669"/>
    <property type="project" value="InterPro"/>
</dbReference>
<proteinExistence type="predicted"/>
<dbReference type="InterPro" id="IPR030559">
    <property type="entry name" value="PolZ_Rev3"/>
</dbReference>
<dbReference type="GO" id="GO:0000166">
    <property type="term" value="F:nucleotide binding"/>
    <property type="evidence" value="ECO:0007669"/>
    <property type="project" value="InterPro"/>
</dbReference>
<dbReference type="InterPro" id="IPR017964">
    <property type="entry name" value="DNA-dir_DNA_pol_B_CS"/>
</dbReference>
<organism evidence="6 7">
    <name type="scientific">Rhamnusium bicolor</name>
    <dbReference type="NCBI Taxonomy" id="1586634"/>
    <lineage>
        <taxon>Eukaryota</taxon>
        <taxon>Metazoa</taxon>
        <taxon>Ecdysozoa</taxon>
        <taxon>Arthropoda</taxon>
        <taxon>Hexapoda</taxon>
        <taxon>Insecta</taxon>
        <taxon>Pterygota</taxon>
        <taxon>Neoptera</taxon>
        <taxon>Endopterygota</taxon>
        <taxon>Coleoptera</taxon>
        <taxon>Polyphaga</taxon>
        <taxon>Cucujiformia</taxon>
        <taxon>Chrysomeloidea</taxon>
        <taxon>Cerambycidae</taxon>
        <taxon>Lepturinae</taxon>
        <taxon>Rhagiini</taxon>
        <taxon>Rhamnusium</taxon>
    </lineage>
</organism>
<sequence length="108" mass="12280">MVDNTPEWGARVVYGDTDSLFVLVPGRSREHAFKVGKKIADAITEDNPDPIKLKMEKVYQPCILQTKKRYVGYMYESPDQKEPVYDAKGIETVRRDGCPAVSKVKKNM</sequence>
<accession>A0AAV8X612</accession>
<dbReference type="PROSITE" id="PS00116">
    <property type="entry name" value="DNA_POLYMERASE_B"/>
    <property type="match status" value="1"/>
</dbReference>
<dbReference type="Gene3D" id="1.10.132.60">
    <property type="entry name" value="DNA polymerase family B, C-terminal domain"/>
    <property type="match status" value="1"/>
</dbReference>
<keyword evidence="2" id="KW-0808">Transferase</keyword>
<keyword evidence="4" id="KW-0239">DNA-directed DNA polymerase</keyword>
<dbReference type="SUPFAM" id="SSF56672">
    <property type="entry name" value="DNA/RNA polymerases"/>
    <property type="match status" value="1"/>
</dbReference>
<evidence type="ECO:0000259" key="5">
    <source>
        <dbReference type="Pfam" id="PF00136"/>
    </source>
</evidence>